<name>A0ABX1TCN4_9PROT</name>
<dbReference type="Proteomes" id="UP000886469">
    <property type="component" value="Unassembled WGS sequence"/>
</dbReference>
<keyword evidence="2" id="KW-1185">Reference proteome</keyword>
<accession>A0ABX1TCN4</accession>
<sequence length="63" mass="6992">MNESEEEYFCVGICMPDPDSGYCLGCGRPPLPVSLITQGIVVEELRREPIYDAFPNNDSPDPD</sequence>
<evidence type="ECO:0000313" key="1">
    <source>
        <dbReference type="EMBL" id="NMQ07463.1"/>
    </source>
</evidence>
<dbReference type="RefSeq" id="WP_169071760.1">
    <property type="nucleotide sequence ID" value="NZ_JAZKUC010000001.1"/>
</dbReference>
<dbReference type="EMBL" id="SPMX01000078">
    <property type="protein sequence ID" value="NMQ07463.1"/>
    <property type="molecule type" value="Genomic_DNA"/>
</dbReference>
<evidence type="ECO:0000313" key="2">
    <source>
        <dbReference type="Proteomes" id="UP000886469"/>
    </source>
</evidence>
<organism evidence="1 2">
    <name type="scientific">Candidatus Accumulibacter contiguus</name>
    <dbReference type="NCBI Taxonomy" id="2954381"/>
    <lineage>
        <taxon>Bacteria</taxon>
        <taxon>Pseudomonadati</taxon>
        <taxon>Pseudomonadota</taxon>
        <taxon>Betaproteobacteria</taxon>
        <taxon>Candidatus Accumulibacter</taxon>
    </lineage>
</organism>
<gene>
    <name evidence="1" type="ORF">E4Q08_20565</name>
</gene>
<reference evidence="1" key="1">
    <citation type="submission" date="2019-03" db="EMBL/GenBank/DDBJ databases">
        <title>Metabolic reconstructions from genomes of highly enriched 'Candidatus Accumulibacter' and 'Candidatus Competibacter' bioreactor populations.</title>
        <authorList>
            <person name="Annavajhala M.K."/>
            <person name="Welles L."/>
            <person name="Abbas B."/>
            <person name="Sorokin D."/>
            <person name="Park H."/>
            <person name="Van Loosdrecht M."/>
            <person name="Chandran K."/>
        </authorList>
    </citation>
    <scope>NUCLEOTIDE SEQUENCE</scope>
    <source>
        <strain evidence="1">SBR_L</strain>
    </source>
</reference>
<proteinExistence type="predicted"/>
<comment type="caution">
    <text evidence="1">The sequence shown here is derived from an EMBL/GenBank/DDBJ whole genome shotgun (WGS) entry which is preliminary data.</text>
</comment>
<protein>
    <submittedName>
        <fullName evidence="1">DUF1289 domain-containing protein</fullName>
    </submittedName>
</protein>